<dbReference type="InterPro" id="IPR025486">
    <property type="entry name" value="DUF4378"/>
</dbReference>
<dbReference type="AlphaFoldDB" id="A0AAV9EQS4"/>
<dbReference type="InterPro" id="IPR032795">
    <property type="entry name" value="DUF3741-assoc"/>
</dbReference>
<feature type="compositionally biased region" description="Polar residues" evidence="1">
    <location>
        <begin position="633"/>
        <end position="648"/>
    </location>
</feature>
<feature type="compositionally biased region" description="Polar residues" evidence="1">
    <location>
        <begin position="588"/>
        <end position="607"/>
    </location>
</feature>
<feature type="region of interest" description="Disordered" evidence="1">
    <location>
        <begin position="347"/>
        <end position="404"/>
    </location>
</feature>
<feature type="compositionally biased region" description="Basic and acidic residues" evidence="1">
    <location>
        <begin position="557"/>
        <end position="570"/>
    </location>
</feature>
<feature type="domain" description="DUF3741" evidence="3">
    <location>
        <begin position="332"/>
        <end position="351"/>
    </location>
</feature>
<dbReference type="InterPro" id="IPR033334">
    <property type="entry name" value="LNG1/2"/>
</dbReference>
<dbReference type="Pfam" id="PF14383">
    <property type="entry name" value="VARLMGL"/>
    <property type="match status" value="1"/>
</dbReference>
<feature type="region of interest" description="Disordered" evidence="1">
    <location>
        <begin position="419"/>
        <end position="439"/>
    </location>
</feature>
<feature type="region of interest" description="Disordered" evidence="1">
    <location>
        <begin position="528"/>
        <end position="712"/>
    </location>
</feature>
<keyword evidence="5" id="KW-1185">Reference proteome</keyword>
<dbReference type="PANTHER" id="PTHR31680:SF4">
    <property type="entry name" value="LONGIFOLIA PROTEIN"/>
    <property type="match status" value="1"/>
</dbReference>
<dbReference type="Pfam" id="PF14309">
    <property type="entry name" value="DUF4378"/>
    <property type="match status" value="1"/>
</dbReference>
<feature type="compositionally biased region" description="Basic and acidic residues" evidence="1">
    <location>
        <begin position="384"/>
        <end position="393"/>
    </location>
</feature>
<feature type="compositionally biased region" description="Basic and acidic residues" evidence="1">
    <location>
        <begin position="355"/>
        <end position="371"/>
    </location>
</feature>
<gene>
    <name evidence="4" type="primary">LNG2</name>
    <name evidence="4" type="ORF">QJS10_CPA05g01746</name>
</gene>
<evidence type="ECO:0000259" key="2">
    <source>
        <dbReference type="Pfam" id="PF14309"/>
    </source>
</evidence>
<protein>
    <submittedName>
        <fullName evidence="4">Protein LONGIFOLIA 2</fullName>
    </submittedName>
</protein>
<feature type="compositionally biased region" description="Polar residues" evidence="1">
    <location>
        <begin position="542"/>
        <end position="551"/>
    </location>
</feature>
<dbReference type="EMBL" id="JAUJYO010000005">
    <property type="protein sequence ID" value="KAK1315941.1"/>
    <property type="molecule type" value="Genomic_DNA"/>
</dbReference>
<accession>A0AAV9EQS4</accession>
<feature type="compositionally biased region" description="Low complexity" evidence="1">
    <location>
        <begin position="373"/>
        <end position="383"/>
    </location>
</feature>
<feature type="compositionally biased region" description="Polar residues" evidence="1">
    <location>
        <begin position="685"/>
        <end position="711"/>
    </location>
</feature>
<name>A0AAV9EQS4_ACOCL</name>
<feature type="compositionally biased region" description="Basic and acidic residues" evidence="1">
    <location>
        <begin position="655"/>
        <end position="664"/>
    </location>
</feature>
<sequence>MSTNVVDAFTEDEEGELQKQMGCMAGIFQLFDRQRLISGRRFNSNNGRKMLPSGQATKNNLEAPDAKTYSQQTALERNHSKIDNQRFSMESSRASFTSSSCSSSFSSLDCNKTAQPDPPIEPVNHAQTKLQDLDAKVKSIHSPCHEPPIPPAQSRRESLDFRDVVKDSIYKDSRGLSVKTVKKEAAVNNVMKHIDSPRPFQPSKPDNEGKPRVPVDLNESLKVLPKLKEAPWYYDDLKEMKRPSYEAKDRYSISRDAPRFSFDSKDTAKSAANKLRELPRLSLDSREGSLRASSNIDSKSNSILKEFHRNNTDVRIINNRSSNLIDDMEALNRPPTVVAKLMGLEALPSPSSKSSVKEDQNATRPQERVRDGLPFSPKSSSFKESLKPRKRTTDPVIKPMPSSIFPVEPAPWKQQEARHGLQKGPFGPQDTKARQRSRSVYDEIEKRLKELEFSRSDKDLRTLKHVLDSMQAKGLLQTRRNAGTQPIHTIVKENASPRPSESAIGIMKPGKSVDVNVISSCSDGLQGLRKLRTGDSNENKKASTGSQTGKAQSPKLGLDKKSSSRYEESILQKPLQRTAQTPPKFHQFTRQNNRGNLRNSSSTSPRLQQKKSEPDKKSRPPTPSSETSRKTPQRQASSVRQNSESISPRSRLKQRTTDSVRTNDDQLNEINHKTRNSSLHRDQISARSDSNASLASQVDSEVTSASTPGMWSSSSKAAHIAASLLEQKKSSPNLNDDNLRTELELATPDHSSPISVLDSSFYRDDLVSSLVNQTSGEHNDGNILNPEEISLKEGRNSENLGIINNKKSENIESLVQKLQQLNADPVETPATNHIASICDSEDPDHRYISEILLASGLLLRDLATSPVQLHPSGNPINPDLFLVLEQTKSCQPLKAEHVSDKAPRTKPDHEKVHRKLLFDTVNEILIQKLALEGQNSDPWVRTGWSKLALRPPSGQRLLKDLCTEIDRIQLDCLGCGLNDEEDGLRLIMSEDYVLKSEDWEGFKGETSDVILDIERLIFKDLIDEIVRGQELNLEGKASRQRRQFVK</sequence>
<feature type="domain" description="DUF4378" evidence="2">
    <location>
        <begin position="844"/>
        <end position="1024"/>
    </location>
</feature>
<dbReference type="GO" id="GO:0051513">
    <property type="term" value="P:regulation of monopolar cell growth"/>
    <property type="evidence" value="ECO:0007669"/>
    <property type="project" value="InterPro"/>
</dbReference>
<dbReference type="PANTHER" id="PTHR31680">
    <property type="entry name" value="LONGIFOLIA PROTEIN"/>
    <property type="match status" value="1"/>
</dbReference>
<reference evidence="4" key="1">
    <citation type="journal article" date="2023" name="Nat. Commun.">
        <title>Diploid and tetraploid genomes of Acorus and the evolution of monocots.</title>
        <authorList>
            <person name="Ma L."/>
            <person name="Liu K.W."/>
            <person name="Li Z."/>
            <person name="Hsiao Y.Y."/>
            <person name="Qi Y."/>
            <person name="Fu T."/>
            <person name="Tang G.D."/>
            <person name="Zhang D."/>
            <person name="Sun W.H."/>
            <person name="Liu D.K."/>
            <person name="Li Y."/>
            <person name="Chen G.Z."/>
            <person name="Liu X.D."/>
            <person name="Liao X.Y."/>
            <person name="Jiang Y.T."/>
            <person name="Yu X."/>
            <person name="Hao Y."/>
            <person name="Huang J."/>
            <person name="Zhao X.W."/>
            <person name="Ke S."/>
            <person name="Chen Y.Y."/>
            <person name="Wu W.L."/>
            <person name="Hsu J.L."/>
            <person name="Lin Y.F."/>
            <person name="Huang M.D."/>
            <person name="Li C.Y."/>
            <person name="Huang L."/>
            <person name="Wang Z.W."/>
            <person name="Zhao X."/>
            <person name="Zhong W.Y."/>
            <person name="Peng D.H."/>
            <person name="Ahmad S."/>
            <person name="Lan S."/>
            <person name="Zhang J.S."/>
            <person name="Tsai W.C."/>
            <person name="Van de Peer Y."/>
            <person name="Liu Z.J."/>
        </authorList>
    </citation>
    <scope>NUCLEOTIDE SEQUENCE</scope>
    <source>
        <strain evidence="4">CP</strain>
    </source>
</reference>
<evidence type="ECO:0000313" key="5">
    <source>
        <dbReference type="Proteomes" id="UP001180020"/>
    </source>
</evidence>
<dbReference type="Proteomes" id="UP001180020">
    <property type="component" value="Unassembled WGS sequence"/>
</dbReference>
<organism evidence="4 5">
    <name type="scientific">Acorus calamus</name>
    <name type="common">Sweet flag</name>
    <dbReference type="NCBI Taxonomy" id="4465"/>
    <lineage>
        <taxon>Eukaryota</taxon>
        <taxon>Viridiplantae</taxon>
        <taxon>Streptophyta</taxon>
        <taxon>Embryophyta</taxon>
        <taxon>Tracheophyta</taxon>
        <taxon>Spermatophyta</taxon>
        <taxon>Magnoliopsida</taxon>
        <taxon>Liliopsida</taxon>
        <taxon>Acoraceae</taxon>
        <taxon>Acorus</taxon>
    </lineage>
</organism>
<feature type="region of interest" description="Disordered" evidence="1">
    <location>
        <begin position="189"/>
        <end position="217"/>
    </location>
</feature>
<comment type="caution">
    <text evidence="4">The sequence shown here is derived from an EMBL/GenBank/DDBJ whole genome shotgun (WGS) entry which is preliminary data.</text>
</comment>
<feature type="compositionally biased region" description="Basic and acidic residues" evidence="1">
    <location>
        <begin position="532"/>
        <end position="541"/>
    </location>
</feature>
<evidence type="ECO:0000313" key="4">
    <source>
        <dbReference type="EMBL" id="KAK1315941.1"/>
    </source>
</evidence>
<reference evidence="4" key="2">
    <citation type="submission" date="2023-06" db="EMBL/GenBank/DDBJ databases">
        <authorList>
            <person name="Ma L."/>
            <person name="Liu K.-W."/>
            <person name="Li Z."/>
            <person name="Hsiao Y.-Y."/>
            <person name="Qi Y."/>
            <person name="Fu T."/>
            <person name="Tang G."/>
            <person name="Zhang D."/>
            <person name="Sun W.-H."/>
            <person name="Liu D.-K."/>
            <person name="Li Y."/>
            <person name="Chen G.-Z."/>
            <person name="Liu X.-D."/>
            <person name="Liao X.-Y."/>
            <person name="Jiang Y.-T."/>
            <person name="Yu X."/>
            <person name="Hao Y."/>
            <person name="Huang J."/>
            <person name="Zhao X.-W."/>
            <person name="Ke S."/>
            <person name="Chen Y.-Y."/>
            <person name="Wu W.-L."/>
            <person name="Hsu J.-L."/>
            <person name="Lin Y.-F."/>
            <person name="Huang M.-D."/>
            <person name="Li C.-Y."/>
            <person name="Huang L."/>
            <person name="Wang Z.-W."/>
            <person name="Zhao X."/>
            <person name="Zhong W.-Y."/>
            <person name="Peng D.-H."/>
            <person name="Ahmad S."/>
            <person name="Lan S."/>
            <person name="Zhang J.-S."/>
            <person name="Tsai W.-C."/>
            <person name="Van De Peer Y."/>
            <person name="Liu Z.-J."/>
        </authorList>
    </citation>
    <scope>NUCLEOTIDE SEQUENCE</scope>
    <source>
        <strain evidence="4">CP</strain>
        <tissue evidence="4">Leaves</tissue>
    </source>
</reference>
<proteinExistence type="predicted"/>
<evidence type="ECO:0000256" key="1">
    <source>
        <dbReference type="SAM" id="MobiDB-lite"/>
    </source>
</evidence>
<evidence type="ECO:0000259" key="3">
    <source>
        <dbReference type="Pfam" id="PF14383"/>
    </source>
</evidence>